<evidence type="ECO:0000259" key="3">
    <source>
        <dbReference type="Pfam" id="PF00472"/>
    </source>
</evidence>
<dbReference type="Pfam" id="PF00472">
    <property type="entry name" value="RF-1"/>
    <property type="match status" value="1"/>
</dbReference>
<gene>
    <name evidence="4" type="ORF">Micbo1qcDRAFT_72701</name>
</gene>
<dbReference type="PANTHER" id="PTHR11075:SF54">
    <property type="entry name" value="LARGE RIBOSOMAL SUBUNIT PROTEIN ML62"/>
    <property type="match status" value="1"/>
</dbReference>
<dbReference type="STRING" id="196109.A0A136J0P3"/>
<organism evidence="4 5">
    <name type="scientific">Microdochium bolleyi</name>
    <dbReference type="NCBI Taxonomy" id="196109"/>
    <lineage>
        <taxon>Eukaryota</taxon>
        <taxon>Fungi</taxon>
        <taxon>Dikarya</taxon>
        <taxon>Ascomycota</taxon>
        <taxon>Pezizomycotina</taxon>
        <taxon>Sordariomycetes</taxon>
        <taxon>Xylariomycetidae</taxon>
        <taxon>Xylariales</taxon>
        <taxon>Microdochiaceae</taxon>
        <taxon>Microdochium</taxon>
    </lineage>
</organism>
<dbReference type="FunCoup" id="A0A136J0P3">
    <property type="interactions" value="233"/>
</dbReference>
<dbReference type="Gene3D" id="3.30.160.20">
    <property type="match status" value="1"/>
</dbReference>
<feature type="compositionally biased region" description="Basic residues" evidence="2">
    <location>
        <begin position="168"/>
        <end position="185"/>
    </location>
</feature>
<feature type="region of interest" description="Disordered" evidence="2">
    <location>
        <begin position="50"/>
        <end position="74"/>
    </location>
</feature>
<feature type="region of interest" description="Disordered" evidence="2">
    <location>
        <begin position="144"/>
        <end position="185"/>
    </location>
</feature>
<keyword evidence="5" id="KW-1185">Reference proteome</keyword>
<feature type="domain" description="Prokaryotic-type class I peptide chain release factors" evidence="3">
    <location>
        <begin position="55"/>
        <end position="179"/>
    </location>
</feature>
<dbReference type="PANTHER" id="PTHR11075">
    <property type="entry name" value="PEPTIDE CHAIN RELEASE FACTOR"/>
    <property type="match status" value="1"/>
</dbReference>
<dbReference type="OrthoDB" id="270639at2759"/>
<evidence type="ECO:0000256" key="2">
    <source>
        <dbReference type="SAM" id="MobiDB-lite"/>
    </source>
</evidence>
<protein>
    <recommendedName>
        <fullName evidence="3">Prokaryotic-type class I peptide chain release factors domain-containing protein</fullName>
    </recommendedName>
</protein>
<evidence type="ECO:0000313" key="5">
    <source>
        <dbReference type="Proteomes" id="UP000070501"/>
    </source>
</evidence>
<evidence type="ECO:0000313" key="4">
    <source>
        <dbReference type="EMBL" id="KXJ90755.1"/>
    </source>
</evidence>
<evidence type="ECO:0000256" key="1">
    <source>
        <dbReference type="ARBA" id="ARBA00010835"/>
    </source>
</evidence>
<dbReference type="GO" id="GO:0070126">
    <property type="term" value="P:mitochondrial translational termination"/>
    <property type="evidence" value="ECO:0007669"/>
    <property type="project" value="TreeGrafter"/>
</dbReference>
<dbReference type="EMBL" id="KQ964252">
    <property type="protein sequence ID" value="KXJ90755.1"/>
    <property type="molecule type" value="Genomic_DNA"/>
</dbReference>
<reference evidence="5" key="1">
    <citation type="submission" date="2016-02" db="EMBL/GenBank/DDBJ databases">
        <title>Draft genome sequence of Microdochium bolleyi, a fungal endophyte of beachgrass.</title>
        <authorList>
            <consortium name="DOE Joint Genome Institute"/>
            <person name="David A.S."/>
            <person name="May G."/>
            <person name="Haridas S."/>
            <person name="Lim J."/>
            <person name="Wang M."/>
            <person name="Labutti K."/>
            <person name="Lipzen A."/>
            <person name="Barry K."/>
            <person name="Grigoriev I.V."/>
        </authorList>
    </citation>
    <scope>NUCLEOTIDE SEQUENCE [LARGE SCALE GENOMIC DNA]</scope>
    <source>
        <strain evidence="5">J235TASD1</strain>
    </source>
</reference>
<sequence>MLRIVRPGTAQGVLQSLRSRTFQHQAFEASFDQEELAEARKWHASFDESNLPRGETTFSRSSGPGGQHVNKTESKATTSWTITELSQCLPTILQRSLRSSKYYVRRNDSISVQAQTQRSRTANTDENRGKLLEEIQRMYKENVPGTTSLDTKKKHGAIAKSFHENRIKSKKQHSAKKSSRKVSSE</sequence>
<dbReference type="InterPro" id="IPR000352">
    <property type="entry name" value="Pep_chain_release_fac_I"/>
</dbReference>
<dbReference type="Proteomes" id="UP000070501">
    <property type="component" value="Unassembled WGS sequence"/>
</dbReference>
<dbReference type="InterPro" id="IPR045853">
    <property type="entry name" value="Pep_chain_release_fac_I_sf"/>
</dbReference>
<name>A0A136J0P3_9PEZI</name>
<dbReference type="InParanoid" id="A0A136J0P3"/>
<proteinExistence type="inferred from homology"/>
<dbReference type="GO" id="GO:0005762">
    <property type="term" value="C:mitochondrial large ribosomal subunit"/>
    <property type="evidence" value="ECO:0007669"/>
    <property type="project" value="TreeGrafter"/>
</dbReference>
<dbReference type="SUPFAM" id="SSF75620">
    <property type="entry name" value="Release factor"/>
    <property type="match status" value="1"/>
</dbReference>
<accession>A0A136J0P3</accession>
<comment type="similarity">
    <text evidence="1">Belongs to the prokaryotic/mitochondrial release factor family.</text>
</comment>
<dbReference type="AlphaFoldDB" id="A0A136J0P3"/>
<dbReference type="GO" id="GO:0004045">
    <property type="term" value="F:peptidyl-tRNA hydrolase activity"/>
    <property type="evidence" value="ECO:0007669"/>
    <property type="project" value="TreeGrafter"/>
</dbReference>
<dbReference type="GO" id="GO:0016150">
    <property type="term" value="F:translation release factor activity, codon nonspecific"/>
    <property type="evidence" value="ECO:0007669"/>
    <property type="project" value="TreeGrafter"/>
</dbReference>
<dbReference type="InterPro" id="IPR052104">
    <property type="entry name" value="Mito_Release_Factor_mL62"/>
</dbReference>